<evidence type="ECO:0000256" key="1">
    <source>
        <dbReference type="ARBA" id="ARBA00004370"/>
    </source>
</evidence>
<evidence type="ECO:0000256" key="2">
    <source>
        <dbReference type="ARBA" id="ARBA00022692"/>
    </source>
</evidence>
<protein>
    <recommendedName>
        <fullName evidence="6">Receptor ligand binding region domain-containing protein</fullName>
    </recommendedName>
</protein>
<comment type="subcellular location">
    <subcellularLocation>
        <location evidence="1">Membrane</location>
    </subcellularLocation>
</comment>
<evidence type="ECO:0000259" key="6">
    <source>
        <dbReference type="Pfam" id="PF01094"/>
    </source>
</evidence>
<feature type="transmembrane region" description="Helical" evidence="5">
    <location>
        <begin position="960"/>
        <end position="979"/>
    </location>
</feature>
<organism evidence="7 8">
    <name type="scientific">Blepharisma stoltei</name>
    <dbReference type="NCBI Taxonomy" id="1481888"/>
    <lineage>
        <taxon>Eukaryota</taxon>
        <taxon>Sar</taxon>
        <taxon>Alveolata</taxon>
        <taxon>Ciliophora</taxon>
        <taxon>Postciliodesmatophora</taxon>
        <taxon>Heterotrichea</taxon>
        <taxon>Heterotrichida</taxon>
        <taxon>Blepharismidae</taxon>
        <taxon>Blepharisma</taxon>
    </lineage>
</organism>
<comment type="caution">
    <text evidence="7">The sequence shown here is derived from an EMBL/GenBank/DDBJ whole genome shotgun (WGS) entry which is preliminary data.</text>
</comment>
<feature type="transmembrane region" description="Helical" evidence="5">
    <location>
        <begin position="1023"/>
        <end position="1041"/>
    </location>
</feature>
<keyword evidence="3 5" id="KW-1133">Transmembrane helix</keyword>
<name>A0AAU9KG42_9CILI</name>
<dbReference type="Gene3D" id="3.40.50.2300">
    <property type="match status" value="3"/>
</dbReference>
<evidence type="ECO:0000256" key="5">
    <source>
        <dbReference type="SAM" id="Phobius"/>
    </source>
</evidence>
<feature type="transmembrane region" description="Helical" evidence="5">
    <location>
        <begin position="865"/>
        <end position="889"/>
    </location>
</feature>
<feature type="domain" description="Receptor ligand binding region" evidence="6">
    <location>
        <begin position="431"/>
        <end position="698"/>
    </location>
</feature>
<dbReference type="Proteomes" id="UP001162131">
    <property type="component" value="Unassembled WGS sequence"/>
</dbReference>
<dbReference type="InterPro" id="IPR028082">
    <property type="entry name" value="Peripla_BP_I"/>
</dbReference>
<feature type="transmembrane region" description="Helical" evidence="5">
    <location>
        <begin position="774"/>
        <end position="795"/>
    </location>
</feature>
<keyword evidence="4 5" id="KW-0472">Membrane</keyword>
<feature type="transmembrane region" description="Helical" evidence="5">
    <location>
        <begin position="910"/>
        <end position="932"/>
    </location>
</feature>
<keyword evidence="2 5" id="KW-0812">Transmembrane</keyword>
<dbReference type="GO" id="GO:0016020">
    <property type="term" value="C:membrane"/>
    <property type="evidence" value="ECO:0007669"/>
    <property type="project" value="UniProtKB-SubCell"/>
</dbReference>
<dbReference type="AlphaFoldDB" id="A0AAU9KG42"/>
<evidence type="ECO:0000256" key="4">
    <source>
        <dbReference type="ARBA" id="ARBA00023136"/>
    </source>
</evidence>
<dbReference type="EMBL" id="CAJZBQ010000055">
    <property type="protein sequence ID" value="CAG9332921.1"/>
    <property type="molecule type" value="Genomic_DNA"/>
</dbReference>
<evidence type="ECO:0000313" key="7">
    <source>
        <dbReference type="EMBL" id="CAG9332921.1"/>
    </source>
</evidence>
<reference evidence="7" key="1">
    <citation type="submission" date="2021-09" db="EMBL/GenBank/DDBJ databases">
        <authorList>
            <consortium name="AG Swart"/>
            <person name="Singh M."/>
            <person name="Singh A."/>
            <person name="Seah K."/>
            <person name="Emmerich C."/>
        </authorList>
    </citation>
    <scope>NUCLEOTIDE SEQUENCE</scope>
    <source>
        <strain evidence="7">ATCC30299</strain>
    </source>
</reference>
<dbReference type="Pfam" id="PF01094">
    <property type="entry name" value="ANF_receptor"/>
    <property type="match status" value="1"/>
</dbReference>
<feature type="transmembrane region" description="Helical" evidence="5">
    <location>
        <begin position="1053"/>
        <end position="1076"/>
    </location>
</feature>
<feature type="transmembrane region" description="Helical" evidence="5">
    <location>
        <begin position="1082"/>
        <end position="1102"/>
    </location>
</feature>
<dbReference type="InterPro" id="IPR001828">
    <property type="entry name" value="ANF_lig-bd_rcpt"/>
</dbReference>
<feature type="transmembrane region" description="Helical" evidence="5">
    <location>
        <begin position="991"/>
        <end position="1011"/>
    </location>
</feature>
<sequence length="1145" mass="130711">MSLIKALEETLRCCQLSWWKLILLICLQNFCYSLEAIVAYEKNNPIWRLDLLLDISSDWDSLIEWHNCEFLQISTCFDFYENSTVILDLTDSIETQFFISKLCKEREISHLVFENKLAYADQLTFSITPSYLEQINVFISVLNYFNWTQGLIVYDRLENSLKEKFEKYSENLNYLIIESEANIDELVNRIIAPLGTTLYYIFMNYTDSYKLQNALLSAKLLTSGNGIVLDQKSGYECSIDGALIITDKGQEFVISDEDYLKSSIKSIVSYLLSHIRTESSSEIFFHLNSLFKSHYGNRNFSLINTQEGKREIIGEIIDEKLFLFKNITFPGNISEIPKSQKKILQLSIEAGSTNPTGPALPIGLIGGYGSYAARDIINNGDSDLLNNFQISLTNFDCGVSIYNATFANTCYSKNKENFGLGHISAWGSVMAIGSMSSFKQLNLTFPIVSATNGDTTLSSTTNFPMYMRVQLSYSYAYSLVPIFIRALGWEKVAVLYQNDTWGLSGYYFLIQSIKSHDLSLINPESSRAFPPNLDRDGLKKYSYILQEIIDCQARFLIFIFQYPSAYYIFEEFYDLGLRKGDLVFFTTLTDLVTLAGYDNVHKYKVYEIAIPIITTYGQSWVGPLGTKALAHINKDYGGIINSYSCFYFDALFLMVYALDYMINRGLDYSNPFKLQEIMRNQQFYGCTGQVIIEKGSNDRIVQVFEIILNKLDENGNLAYYIMGEFRPQSTQLIKIQEPLLYADGSTVKPTDLRNKNYECPFPNRLVKTFAKGRALVFGICFGIAGISLFITIYIWKRWWEISIEPLEAKKEISLQDFIVGATMFIEFFQFSSMGPDFSPINSALASVSDTLSLSLDHIIKLKNGVFWIVVNAVFGSIGLWVILCSVILLRLDEKFPHNFMLRNLNTLADYFMPILGDLCFIPFISVCLDIFLCDQSIGDNFTDSFLAQDCYYFCWEGEHLAYAILSIFALMAYEPLAVFCRPLWQELQPLLHVKAAPLFLMVKTMVQITLIVMNKTVKRAQSALHGALFITVMVLYIIFLCKFKPYNYARYSWWQTLILIGVVWLAFLSIISQNIWGNPLTLTLILGSGLVIIGLIGIYIQYKKYPSLLFRKKGQDTSTLFKFAFAFGKNSKIALSKIHPNIVSK</sequence>
<dbReference type="SUPFAM" id="SSF53822">
    <property type="entry name" value="Periplasmic binding protein-like I"/>
    <property type="match status" value="2"/>
</dbReference>
<evidence type="ECO:0000313" key="8">
    <source>
        <dbReference type="Proteomes" id="UP001162131"/>
    </source>
</evidence>
<proteinExistence type="predicted"/>
<gene>
    <name evidence="7" type="ORF">BSTOLATCC_MIC57207</name>
</gene>
<keyword evidence="8" id="KW-1185">Reference proteome</keyword>
<accession>A0AAU9KG42</accession>
<evidence type="ECO:0000256" key="3">
    <source>
        <dbReference type="ARBA" id="ARBA00022989"/>
    </source>
</evidence>
<feature type="transmembrane region" description="Helical" evidence="5">
    <location>
        <begin position="636"/>
        <end position="658"/>
    </location>
</feature>